<dbReference type="AlphaFoldDB" id="X1H3K0"/>
<proteinExistence type="predicted"/>
<dbReference type="EMBL" id="BARU01020671">
    <property type="protein sequence ID" value="GAH51675.1"/>
    <property type="molecule type" value="Genomic_DNA"/>
</dbReference>
<evidence type="ECO:0000313" key="1">
    <source>
        <dbReference type="EMBL" id="GAH51675.1"/>
    </source>
</evidence>
<accession>X1H3K0</accession>
<organism evidence="1">
    <name type="scientific">marine sediment metagenome</name>
    <dbReference type="NCBI Taxonomy" id="412755"/>
    <lineage>
        <taxon>unclassified sequences</taxon>
        <taxon>metagenomes</taxon>
        <taxon>ecological metagenomes</taxon>
    </lineage>
</organism>
<reference evidence="1" key="1">
    <citation type="journal article" date="2014" name="Front. Microbiol.">
        <title>High frequency of phylogenetically diverse reductive dehalogenase-homologous genes in deep subseafloor sedimentary metagenomes.</title>
        <authorList>
            <person name="Kawai M."/>
            <person name="Futagami T."/>
            <person name="Toyoda A."/>
            <person name="Takaki Y."/>
            <person name="Nishi S."/>
            <person name="Hori S."/>
            <person name="Arai W."/>
            <person name="Tsubouchi T."/>
            <person name="Morono Y."/>
            <person name="Uchiyama I."/>
            <person name="Ito T."/>
            <person name="Fujiyama A."/>
            <person name="Inagaki F."/>
            <person name="Takami H."/>
        </authorList>
    </citation>
    <scope>NUCLEOTIDE SEQUENCE</scope>
    <source>
        <strain evidence="1">Expedition CK06-06</strain>
    </source>
</reference>
<feature type="non-terminal residue" evidence="1">
    <location>
        <position position="1"/>
    </location>
</feature>
<comment type="caution">
    <text evidence="1">The sequence shown here is derived from an EMBL/GenBank/DDBJ whole genome shotgun (WGS) entry which is preliminary data.</text>
</comment>
<gene>
    <name evidence="1" type="ORF">S03H2_33913</name>
</gene>
<name>X1H3K0_9ZZZZ</name>
<protein>
    <submittedName>
        <fullName evidence="1">Uncharacterized protein</fullName>
    </submittedName>
</protein>
<sequence>TEYLKNEIINEWENNIDKRKIWDNRIQDYLD</sequence>